<dbReference type="AlphaFoldDB" id="A0A0F9VDU6"/>
<feature type="domain" description="UPF0033" evidence="1">
    <location>
        <begin position="14"/>
        <end position="38"/>
    </location>
</feature>
<gene>
    <name evidence="2" type="ORF">LCGC14_0151290</name>
</gene>
<comment type="caution">
    <text evidence="2">The sequence shown here is derived from an EMBL/GenBank/DDBJ whole genome shotgun (WGS) entry which is preliminary data.</text>
</comment>
<evidence type="ECO:0000259" key="1">
    <source>
        <dbReference type="PROSITE" id="PS01148"/>
    </source>
</evidence>
<dbReference type="Gene3D" id="3.30.110.40">
    <property type="entry name" value="TusA-like domain"/>
    <property type="match status" value="1"/>
</dbReference>
<protein>
    <recommendedName>
        <fullName evidence="1">UPF0033 domain-containing protein</fullName>
    </recommendedName>
</protein>
<name>A0A0F9VDU6_9ZZZZ</name>
<dbReference type="PROSITE" id="PS01148">
    <property type="entry name" value="UPF0033"/>
    <property type="match status" value="1"/>
</dbReference>
<evidence type="ECO:0000313" key="2">
    <source>
        <dbReference type="EMBL" id="KKN97932.1"/>
    </source>
</evidence>
<proteinExistence type="predicted"/>
<reference evidence="2" key="1">
    <citation type="journal article" date="2015" name="Nature">
        <title>Complex archaea that bridge the gap between prokaryotes and eukaryotes.</title>
        <authorList>
            <person name="Spang A."/>
            <person name="Saw J.H."/>
            <person name="Jorgensen S.L."/>
            <person name="Zaremba-Niedzwiedzka K."/>
            <person name="Martijn J."/>
            <person name="Lind A.E."/>
            <person name="van Eijk R."/>
            <person name="Schleper C."/>
            <person name="Guy L."/>
            <person name="Ettema T.J."/>
        </authorList>
    </citation>
    <scope>NUCLEOTIDE SEQUENCE</scope>
</reference>
<organism evidence="2">
    <name type="scientific">marine sediment metagenome</name>
    <dbReference type="NCBI Taxonomy" id="412755"/>
    <lineage>
        <taxon>unclassified sequences</taxon>
        <taxon>metagenomes</taxon>
        <taxon>ecological metagenomes</taxon>
    </lineage>
</organism>
<dbReference type="PANTHER" id="PTHR33279">
    <property type="entry name" value="SULFUR CARRIER PROTEIN YEDF-RELATED"/>
    <property type="match status" value="1"/>
</dbReference>
<dbReference type="SUPFAM" id="SSF64307">
    <property type="entry name" value="SirA-like"/>
    <property type="match status" value="1"/>
</dbReference>
<dbReference type="EMBL" id="LAZR01000054">
    <property type="protein sequence ID" value="KKN97932.1"/>
    <property type="molecule type" value="Genomic_DNA"/>
</dbReference>
<dbReference type="PANTHER" id="PTHR33279:SF2">
    <property type="entry name" value="SULFUR CARRIER PROTEIN TUSA"/>
    <property type="match status" value="1"/>
</dbReference>
<dbReference type="CDD" id="cd00291">
    <property type="entry name" value="SirA_YedF_YeeD"/>
    <property type="match status" value="1"/>
</dbReference>
<dbReference type="InterPro" id="IPR036868">
    <property type="entry name" value="TusA-like_sf"/>
</dbReference>
<dbReference type="InterPro" id="IPR001455">
    <property type="entry name" value="TusA-like"/>
</dbReference>
<dbReference type="Pfam" id="PF01206">
    <property type="entry name" value="TusA"/>
    <property type="match status" value="1"/>
</dbReference>
<sequence length="83" mass="9167">MVSEPQNLPVDCYLDARGLSCPLPLLKAKQALNSILSGQTLHVVATDAGSQRDFQRFAELAGHRLLGSSELDGEFHYWLRKAD</sequence>
<accession>A0A0F9VDU6</accession>